<organism evidence="1">
    <name type="scientific">Anguilla anguilla</name>
    <name type="common">European freshwater eel</name>
    <name type="synonym">Muraena anguilla</name>
    <dbReference type="NCBI Taxonomy" id="7936"/>
    <lineage>
        <taxon>Eukaryota</taxon>
        <taxon>Metazoa</taxon>
        <taxon>Chordata</taxon>
        <taxon>Craniata</taxon>
        <taxon>Vertebrata</taxon>
        <taxon>Euteleostomi</taxon>
        <taxon>Actinopterygii</taxon>
        <taxon>Neopterygii</taxon>
        <taxon>Teleostei</taxon>
        <taxon>Anguilliformes</taxon>
        <taxon>Anguillidae</taxon>
        <taxon>Anguilla</taxon>
    </lineage>
</organism>
<protein>
    <submittedName>
        <fullName evidence="1">Uncharacterized protein</fullName>
    </submittedName>
</protein>
<dbReference type="EMBL" id="GBXM01093229">
    <property type="protein sequence ID" value="JAH15348.1"/>
    <property type="molecule type" value="Transcribed_RNA"/>
</dbReference>
<name>A0A0E9QGX2_ANGAN</name>
<proteinExistence type="predicted"/>
<reference evidence="1" key="1">
    <citation type="submission" date="2014-11" db="EMBL/GenBank/DDBJ databases">
        <authorList>
            <person name="Amaro Gonzalez C."/>
        </authorList>
    </citation>
    <scope>NUCLEOTIDE SEQUENCE</scope>
</reference>
<dbReference type="AlphaFoldDB" id="A0A0E9QGX2"/>
<accession>A0A0E9QGX2</accession>
<sequence>MLLVLGRYWPETQPQVPLLKQEKRHHIRPKLR</sequence>
<reference evidence="1" key="2">
    <citation type="journal article" date="2015" name="Fish Shellfish Immunol.">
        <title>Early steps in the European eel (Anguilla anguilla)-Vibrio vulnificus interaction in the gills: Role of the RtxA13 toxin.</title>
        <authorList>
            <person name="Callol A."/>
            <person name="Pajuelo D."/>
            <person name="Ebbesson L."/>
            <person name="Teles M."/>
            <person name="MacKenzie S."/>
            <person name="Amaro C."/>
        </authorList>
    </citation>
    <scope>NUCLEOTIDE SEQUENCE</scope>
</reference>
<evidence type="ECO:0000313" key="1">
    <source>
        <dbReference type="EMBL" id="JAH15348.1"/>
    </source>
</evidence>